<protein>
    <submittedName>
        <fullName evidence="1">Uncharacterized protein</fullName>
    </submittedName>
</protein>
<name>A0ACC1N6F8_9HYPO</name>
<reference evidence="1" key="1">
    <citation type="submission" date="2022-08" db="EMBL/GenBank/DDBJ databases">
        <title>Genome Sequence of Lecanicillium fungicola.</title>
        <authorList>
            <person name="Buettner E."/>
        </authorList>
    </citation>
    <scope>NUCLEOTIDE SEQUENCE</scope>
    <source>
        <strain evidence="1">Babe33</strain>
    </source>
</reference>
<proteinExistence type="predicted"/>
<gene>
    <name evidence="1" type="ORF">NQ176_g6027</name>
</gene>
<sequence>MTLEKDFESGDNGSTTMGTTIQIDEEDERRVLSKFDWLVMPQMAILVIFAYLDRTNIGNARVFGFEESTGMKGTDFNNISTFFYIPYVIFETPWVLAVRRFGPGRALGVAIVCWSAITIGTGFVHTYPQVIAVRLLLGAFEAGLFPALTYVISGIYPAVSQGKRIAVLYISIALSGAVGGLFAYGIQTMGKQHGLEAWRWLFIIEGTISLVIGAICWVSLPTSPETAWFLNDAEKNTMSMMKLRDQPYEVADKFAWKQFSRALLDPLVWLASVALFCSSIALFGFSTFLPTLLKGMKYTSLQANYLSIPVYILASIGTGLTTYVSDRLNRRAFCMIHAPLLVMTGYAIAVGSSNKAAGFAGMFLVGAGVYSYNTVLLTWVANNIHPDSKRSVAIAMVVSIGNASGLAASQIYPSRDAPRYIAGNSISLGFETLALVCVGLIYLLLQHRTRQKQKLISQGVESNGKMGDQALDFHYVL</sequence>
<keyword evidence="2" id="KW-1185">Reference proteome</keyword>
<organism evidence="1 2">
    <name type="scientific">Zarea fungicola</name>
    <dbReference type="NCBI Taxonomy" id="93591"/>
    <lineage>
        <taxon>Eukaryota</taxon>
        <taxon>Fungi</taxon>
        <taxon>Dikarya</taxon>
        <taxon>Ascomycota</taxon>
        <taxon>Pezizomycotina</taxon>
        <taxon>Sordariomycetes</taxon>
        <taxon>Hypocreomycetidae</taxon>
        <taxon>Hypocreales</taxon>
        <taxon>Cordycipitaceae</taxon>
        <taxon>Zarea</taxon>
    </lineage>
</organism>
<evidence type="ECO:0000313" key="2">
    <source>
        <dbReference type="Proteomes" id="UP001143910"/>
    </source>
</evidence>
<dbReference type="Proteomes" id="UP001143910">
    <property type="component" value="Unassembled WGS sequence"/>
</dbReference>
<accession>A0ACC1N6F8</accession>
<evidence type="ECO:0000313" key="1">
    <source>
        <dbReference type="EMBL" id="KAJ2974494.1"/>
    </source>
</evidence>
<comment type="caution">
    <text evidence="1">The sequence shown here is derived from an EMBL/GenBank/DDBJ whole genome shotgun (WGS) entry which is preliminary data.</text>
</comment>
<dbReference type="EMBL" id="JANJQO010000822">
    <property type="protein sequence ID" value="KAJ2974494.1"/>
    <property type="molecule type" value="Genomic_DNA"/>
</dbReference>